<dbReference type="AlphaFoldDB" id="A0A415GAI5"/>
<dbReference type="EMBL" id="QRNJ01000003">
    <property type="protein sequence ID" value="RHK41728.1"/>
    <property type="molecule type" value="Genomic_DNA"/>
</dbReference>
<dbReference type="Proteomes" id="UP000283497">
    <property type="component" value="Unassembled WGS sequence"/>
</dbReference>
<accession>A0A415GAI5</accession>
<feature type="non-terminal residue" evidence="2">
    <location>
        <position position="1"/>
    </location>
</feature>
<organism evidence="2 3">
    <name type="scientific">Anaerobutyricum hallii</name>
    <dbReference type="NCBI Taxonomy" id="39488"/>
    <lineage>
        <taxon>Bacteria</taxon>
        <taxon>Bacillati</taxon>
        <taxon>Bacillota</taxon>
        <taxon>Clostridia</taxon>
        <taxon>Lachnospirales</taxon>
        <taxon>Lachnospiraceae</taxon>
        <taxon>Anaerobutyricum</taxon>
    </lineage>
</organism>
<evidence type="ECO:0000256" key="1">
    <source>
        <dbReference type="SAM" id="Phobius"/>
    </source>
</evidence>
<protein>
    <submittedName>
        <fullName evidence="2">Uncharacterized protein</fullName>
    </submittedName>
</protein>
<gene>
    <name evidence="2" type="ORF">DW068_01180</name>
</gene>
<evidence type="ECO:0000313" key="3">
    <source>
        <dbReference type="Proteomes" id="UP000283497"/>
    </source>
</evidence>
<comment type="caution">
    <text evidence="2">The sequence shown here is derived from an EMBL/GenBank/DDBJ whole genome shotgun (WGS) entry which is preliminary data.</text>
</comment>
<keyword evidence="1" id="KW-0812">Transmembrane</keyword>
<feature type="transmembrane region" description="Helical" evidence="1">
    <location>
        <begin position="39"/>
        <end position="62"/>
    </location>
</feature>
<sequence length="75" mass="9040">SFPVITVYLGFELSFCSMDFPADITLRKTRMKFELTFKVVLLFSYQGFVLFFFVTQLLYFIIFRSLCQELFKFIF</sequence>
<name>A0A415GAI5_9FIRM</name>
<proteinExistence type="predicted"/>
<reference evidence="2 3" key="1">
    <citation type="submission" date="2018-08" db="EMBL/GenBank/DDBJ databases">
        <title>A genome reference for cultivated species of the human gut microbiota.</title>
        <authorList>
            <person name="Zou Y."/>
            <person name="Xue W."/>
            <person name="Luo G."/>
        </authorList>
    </citation>
    <scope>NUCLEOTIDE SEQUENCE [LARGE SCALE GENOMIC DNA]</scope>
    <source>
        <strain evidence="2 3">AF45-14BH</strain>
    </source>
</reference>
<keyword evidence="1" id="KW-1133">Transmembrane helix</keyword>
<evidence type="ECO:0000313" key="2">
    <source>
        <dbReference type="EMBL" id="RHK41728.1"/>
    </source>
</evidence>
<keyword evidence="1" id="KW-0472">Membrane</keyword>